<sequence length="102" mass="11601">MISLNVFIWPVPLKTVAYILNRVSTKAAAKTPYENVEFGGRNMVRDIDFKEELDSNSVFAITFDDAHVLIPIIDQEVNPKSQQENVEQLPIQDEVIVPEEQT</sequence>
<proteinExistence type="predicted"/>
<keyword evidence="2" id="KW-1185">Reference proteome</keyword>
<dbReference type="EMBL" id="JARKNE010000010">
    <property type="protein sequence ID" value="KAK5794489.1"/>
    <property type="molecule type" value="Genomic_DNA"/>
</dbReference>
<gene>
    <name evidence="1" type="ORF">PVK06_035720</name>
</gene>
<name>A0ABR0NI33_GOSAR</name>
<organism evidence="1 2">
    <name type="scientific">Gossypium arboreum</name>
    <name type="common">Tree cotton</name>
    <name type="synonym">Gossypium nanking</name>
    <dbReference type="NCBI Taxonomy" id="29729"/>
    <lineage>
        <taxon>Eukaryota</taxon>
        <taxon>Viridiplantae</taxon>
        <taxon>Streptophyta</taxon>
        <taxon>Embryophyta</taxon>
        <taxon>Tracheophyta</taxon>
        <taxon>Spermatophyta</taxon>
        <taxon>Magnoliopsida</taxon>
        <taxon>eudicotyledons</taxon>
        <taxon>Gunneridae</taxon>
        <taxon>Pentapetalae</taxon>
        <taxon>rosids</taxon>
        <taxon>malvids</taxon>
        <taxon>Malvales</taxon>
        <taxon>Malvaceae</taxon>
        <taxon>Malvoideae</taxon>
        <taxon>Gossypium</taxon>
    </lineage>
</organism>
<accession>A0ABR0NI33</accession>
<comment type="caution">
    <text evidence="1">The sequence shown here is derived from an EMBL/GenBank/DDBJ whole genome shotgun (WGS) entry which is preliminary data.</text>
</comment>
<dbReference type="Proteomes" id="UP001358586">
    <property type="component" value="Chromosome 10"/>
</dbReference>
<protein>
    <submittedName>
        <fullName evidence="1">Uncharacterized protein</fullName>
    </submittedName>
</protein>
<reference evidence="1 2" key="1">
    <citation type="submission" date="2023-03" db="EMBL/GenBank/DDBJ databases">
        <title>WGS of Gossypium arboreum.</title>
        <authorList>
            <person name="Yu D."/>
        </authorList>
    </citation>
    <scope>NUCLEOTIDE SEQUENCE [LARGE SCALE GENOMIC DNA]</scope>
    <source>
        <tissue evidence="1">Leaf</tissue>
    </source>
</reference>
<evidence type="ECO:0000313" key="1">
    <source>
        <dbReference type="EMBL" id="KAK5794489.1"/>
    </source>
</evidence>
<evidence type="ECO:0000313" key="2">
    <source>
        <dbReference type="Proteomes" id="UP001358586"/>
    </source>
</evidence>